<keyword evidence="2" id="KW-1185">Reference proteome</keyword>
<evidence type="ECO:0000313" key="2">
    <source>
        <dbReference type="Proteomes" id="UP000299102"/>
    </source>
</evidence>
<accession>A0A4C1X649</accession>
<name>A0A4C1X649_EUMVA</name>
<comment type="caution">
    <text evidence="1">The sequence shown here is derived from an EMBL/GenBank/DDBJ whole genome shotgun (WGS) entry which is preliminary data.</text>
</comment>
<sequence>MKLQSIFYTLMRVTRLQYEFRPAKYHTLTEYRSKVADSAVVICSLSENFDDPFFPPHPIFSSNTPLSSSPTHSLFHQIFYSYPKRLETHWCLFWDCECPWAAMTTYSLITHMLLLTFFPRKCYKRIPG</sequence>
<dbReference type="Proteomes" id="UP000299102">
    <property type="component" value="Unassembled WGS sequence"/>
</dbReference>
<organism evidence="1 2">
    <name type="scientific">Eumeta variegata</name>
    <name type="common">Bagworm moth</name>
    <name type="synonym">Eumeta japonica</name>
    <dbReference type="NCBI Taxonomy" id="151549"/>
    <lineage>
        <taxon>Eukaryota</taxon>
        <taxon>Metazoa</taxon>
        <taxon>Ecdysozoa</taxon>
        <taxon>Arthropoda</taxon>
        <taxon>Hexapoda</taxon>
        <taxon>Insecta</taxon>
        <taxon>Pterygota</taxon>
        <taxon>Neoptera</taxon>
        <taxon>Endopterygota</taxon>
        <taxon>Lepidoptera</taxon>
        <taxon>Glossata</taxon>
        <taxon>Ditrysia</taxon>
        <taxon>Tineoidea</taxon>
        <taxon>Psychidae</taxon>
        <taxon>Oiketicinae</taxon>
        <taxon>Eumeta</taxon>
    </lineage>
</organism>
<gene>
    <name evidence="1" type="ORF">EVAR_40931_1</name>
</gene>
<proteinExistence type="predicted"/>
<reference evidence="1 2" key="1">
    <citation type="journal article" date="2019" name="Commun. Biol.">
        <title>The bagworm genome reveals a unique fibroin gene that provides high tensile strength.</title>
        <authorList>
            <person name="Kono N."/>
            <person name="Nakamura H."/>
            <person name="Ohtoshi R."/>
            <person name="Tomita M."/>
            <person name="Numata K."/>
            <person name="Arakawa K."/>
        </authorList>
    </citation>
    <scope>NUCLEOTIDE SEQUENCE [LARGE SCALE GENOMIC DNA]</scope>
</reference>
<evidence type="ECO:0000313" key="1">
    <source>
        <dbReference type="EMBL" id="GBP58362.1"/>
    </source>
</evidence>
<dbReference type="AlphaFoldDB" id="A0A4C1X649"/>
<protein>
    <submittedName>
        <fullName evidence="1">Uncharacterized protein</fullName>
    </submittedName>
</protein>
<dbReference type="EMBL" id="BGZK01000733">
    <property type="protein sequence ID" value="GBP58362.1"/>
    <property type="molecule type" value="Genomic_DNA"/>
</dbReference>